<organism evidence="2 3">
    <name type="scientific">Opitutus terrae (strain DSM 11246 / JCM 15787 / PB90-1)</name>
    <dbReference type="NCBI Taxonomy" id="452637"/>
    <lineage>
        <taxon>Bacteria</taxon>
        <taxon>Pseudomonadati</taxon>
        <taxon>Verrucomicrobiota</taxon>
        <taxon>Opitutia</taxon>
        <taxon>Opitutales</taxon>
        <taxon>Opitutaceae</taxon>
        <taxon>Opitutus</taxon>
    </lineage>
</organism>
<accession>B1ZPY7</accession>
<dbReference type="STRING" id="452637.Oter_4437"/>
<dbReference type="AlphaFoldDB" id="B1ZPY7"/>
<dbReference type="EMBL" id="CP001032">
    <property type="protein sequence ID" value="ACB77708.1"/>
    <property type="molecule type" value="Genomic_DNA"/>
</dbReference>
<dbReference type="HOGENOM" id="CLU_2059004_0_0_0"/>
<evidence type="ECO:0000313" key="3">
    <source>
        <dbReference type="Proteomes" id="UP000007013"/>
    </source>
</evidence>
<dbReference type="Proteomes" id="UP000007013">
    <property type="component" value="Chromosome"/>
</dbReference>
<feature type="chain" id="PRO_5002774315" description="TRASH transcription regulator C-terminal archaeal domain-containing protein" evidence="1">
    <location>
        <begin position="24"/>
        <end position="134"/>
    </location>
</feature>
<protein>
    <recommendedName>
        <fullName evidence="4">TRASH transcription regulator C-terminal archaeal domain-containing protein</fullName>
    </recommendedName>
</protein>
<evidence type="ECO:0000256" key="1">
    <source>
        <dbReference type="SAM" id="SignalP"/>
    </source>
</evidence>
<evidence type="ECO:0008006" key="4">
    <source>
        <dbReference type="Google" id="ProtNLM"/>
    </source>
</evidence>
<evidence type="ECO:0000313" key="2">
    <source>
        <dbReference type="EMBL" id="ACB77708.1"/>
    </source>
</evidence>
<sequence>MKTLRNVLTLMTIAAAISFPSVAFSHEGHKKGDLTTKETSTGELVPAASVNADWLAKAKAEYPVESCIVSGDKLEGGDMGPPQDFVYRVNGKPDQLVRFCCKDCVKDFRKDPEKYLRQLRRSGESGAQSHGTHH</sequence>
<dbReference type="RefSeq" id="WP_012377222.1">
    <property type="nucleotide sequence ID" value="NC_010571.1"/>
</dbReference>
<proteinExistence type="predicted"/>
<dbReference type="KEGG" id="ote:Oter_4437"/>
<gene>
    <name evidence="2" type="ordered locus">Oter_4437</name>
</gene>
<reference evidence="2 3" key="1">
    <citation type="journal article" date="2011" name="J. Bacteriol.">
        <title>Genome sequence of the verrucomicrobium Opitutus terrae PB90-1, an abundant inhabitant of rice paddy soil ecosystems.</title>
        <authorList>
            <person name="van Passel M.W."/>
            <person name="Kant R."/>
            <person name="Palva A."/>
            <person name="Copeland A."/>
            <person name="Lucas S."/>
            <person name="Lapidus A."/>
            <person name="Glavina del Rio T."/>
            <person name="Pitluck S."/>
            <person name="Goltsman E."/>
            <person name="Clum A."/>
            <person name="Sun H."/>
            <person name="Schmutz J."/>
            <person name="Larimer F.W."/>
            <person name="Land M.L."/>
            <person name="Hauser L."/>
            <person name="Kyrpides N."/>
            <person name="Mikhailova N."/>
            <person name="Richardson P.P."/>
            <person name="Janssen P.H."/>
            <person name="de Vos W.M."/>
            <person name="Smidt H."/>
        </authorList>
    </citation>
    <scope>NUCLEOTIDE SEQUENCE [LARGE SCALE GENOMIC DNA]</scope>
    <source>
        <strain evidence="3">DSM 11246 / JCM 15787 / PB90-1</strain>
    </source>
</reference>
<keyword evidence="3" id="KW-1185">Reference proteome</keyword>
<name>B1ZPY7_OPITP</name>
<feature type="signal peptide" evidence="1">
    <location>
        <begin position="1"/>
        <end position="23"/>
    </location>
</feature>
<keyword evidence="1" id="KW-0732">Signal</keyword>
<dbReference type="OrthoDB" id="200209at2"/>